<evidence type="ECO:0000259" key="2">
    <source>
        <dbReference type="Pfam" id="PF07715"/>
    </source>
</evidence>
<dbReference type="Proteomes" id="UP001168642">
    <property type="component" value="Unassembled WGS sequence"/>
</dbReference>
<evidence type="ECO:0000256" key="1">
    <source>
        <dbReference type="SAM" id="SignalP"/>
    </source>
</evidence>
<evidence type="ECO:0000313" key="3">
    <source>
        <dbReference type="EMBL" id="MDO3695293.1"/>
    </source>
</evidence>
<feature type="signal peptide" evidence="1">
    <location>
        <begin position="1"/>
        <end position="23"/>
    </location>
</feature>
<dbReference type="NCBIfam" id="TIGR04056">
    <property type="entry name" value="OMP_RagA_SusC"/>
    <property type="match status" value="1"/>
</dbReference>
<dbReference type="InterPro" id="IPR037066">
    <property type="entry name" value="Plug_dom_sf"/>
</dbReference>
<evidence type="ECO:0000313" key="4">
    <source>
        <dbReference type="Proteomes" id="UP001168642"/>
    </source>
</evidence>
<dbReference type="Gene3D" id="2.60.40.1120">
    <property type="entry name" value="Carboxypeptidase-like, regulatory domain"/>
    <property type="match status" value="1"/>
</dbReference>
<protein>
    <submittedName>
        <fullName evidence="3">SusC/RagA family TonB-linked outer membrane protein</fullName>
    </submittedName>
</protein>
<dbReference type="EMBL" id="JAUMIT010000005">
    <property type="protein sequence ID" value="MDO3695293.1"/>
    <property type="molecule type" value="Genomic_DNA"/>
</dbReference>
<feature type="domain" description="TonB-dependent receptor plug" evidence="2">
    <location>
        <begin position="120"/>
        <end position="245"/>
    </location>
</feature>
<sequence length="1127" mass="124989">MKQICINVFILLIFSTLTSALFAQTTNDKINVTGEVVDSEGLPLPGVTIVEKGETNGVSTDFDGKFNIKISSEGTLVFSYVGMKKKEVVVKGKSKINVTLEEDISALDEVVVVGYGTQKKEAITGAVESIKGDEVEDLPVGSLGAALVGRVLGVGVTGGDSRPGQAARLTIRDPTLSNDVRSKYSVALGANQPLYVIDGVVQIDPNTGYSDSTLFDSLDASQVESISFLKDSAAAIYGSRASQGVVLVTTKQGQRGPAKFSYSANFSFSDETYRTKMLNANQYGRVFNIMNSINPEQNIGAGYDPSNPTPSNAFFFSPTELEHFKTIDYDALDEYWTSSGSQRHNINLSGGSKDATYFGGISYYTQDGNLGSLDYNKWSFRAGSNVKLDKGFDASFQVSGFFTDVTQTSSSIGNQSGEDDYRQLLNRTPFMPMYVDGLPVVLNGATTGDNLINFHYGELLRLQNLSKTSDNSVSANLNVKYEVPFIKGLKFNLSYSRQENSERGDQRGGVYNLYQVYGADQLSKPGSGQTYVVYENGEGPLGTNDVKVYTTGPNAGKPVVTRVENSDRLLIDYGKSKNEQLRFQASFERDFGRHSVSALFAAERSERELNSIRVIKSGVPDWSQGMLWQNTGEIDNEHTVNKKSEAGDLGYIGRLNYNYDRRYYGEFLFRSDASAKFAPENYWGRFYSLSGGWIVSNENFFMSNVFDFLKFRASVGLAGNDDIRPWTWLQTFNFEPSQGAVFGGNESVTPGLKDSGQANRGVKWSDELKTNLGIDTKILDNRLSLTFEQYYNHITNSLIGLTTGVPFTVGGAVAPSNYGEYKRWGTEISISWDDKVGADFSYGVTLNTSWNRTKLIQGNFDNEDYWYPWTTKRPGYNDRGTWGYDNLGMFKTQDDIDNYIAETGITKVFDIEADKLKPGMLYYRDIRGPWDPETKTFAPKDGIINEFDKVQLIKRAKGPQGFSSAIRLAYKGLSLRTVLSVNWGGYREVGSAKDPFDSYLIGGNYENRPAFWANMYHPTLNPNGNIPNLLSRVNRSVGNSEGGINTVRSNFWRVSSFNLLMRNINLSYTIPKKYVEKAGISTCRVNLVAMNPFILYNPYKDYGLTPYGSYNNYPVLSTYSLGINIGF</sequence>
<dbReference type="InterPro" id="IPR023996">
    <property type="entry name" value="TonB-dep_OMP_SusC/RagA"/>
</dbReference>
<dbReference type="Pfam" id="PF07715">
    <property type="entry name" value="Plug"/>
    <property type="match status" value="1"/>
</dbReference>
<keyword evidence="4" id="KW-1185">Reference proteome</keyword>
<dbReference type="SUPFAM" id="SSF56935">
    <property type="entry name" value="Porins"/>
    <property type="match status" value="1"/>
</dbReference>
<gene>
    <name evidence="3" type="ORF">QVZ41_10625</name>
</gene>
<dbReference type="InterPro" id="IPR023997">
    <property type="entry name" value="TonB-dep_OMP_SusC/RagA_CS"/>
</dbReference>
<dbReference type="Pfam" id="PF13715">
    <property type="entry name" value="CarbopepD_reg_2"/>
    <property type="match status" value="1"/>
</dbReference>
<accession>A0ABT8VTL7</accession>
<feature type="chain" id="PRO_5047257021" evidence="1">
    <location>
        <begin position="24"/>
        <end position="1127"/>
    </location>
</feature>
<dbReference type="InterPro" id="IPR008969">
    <property type="entry name" value="CarboxyPept-like_regulatory"/>
</dbReference>
<proteinExistence type="predicted"/>
<name>A0ABT8VTL7_9FLAO</name>
<keyword evidence="1" id="KW-0732">Signal</keyword>
<comment type="caution">
    <text evidence="3">The sequence shown here is derived from an EMBL/GenBank/DDBJ whole genome shotgun (WGS) entry which is preliminary data.</text>
</comment>
<dbReference type="InterPro" id="IPR012910">
    <property type="entry name" value="Plug_dom"/>
</dbReference>
<dbReference type="Gene3D" id="2.170.130.10">
    <property type="entry name" value="TonB-dependent receptor, plug domain"/>
    <property type="match status" value="1"/>
</dbReference>
<reference evidence="3" key="1">
    <citation type="submission" date="2023-07" db="EMBL/GenBank/DDBJ databases">
        <title>Wenyingzhuangia sp. chi5 genome sequencing and assembly.</title>
        <authorList>
            <person name="Park S."/>
        </authorList>
    </citation>
    <scope>NUCLEOTIDE SEQUENCE</scope>
    <source>
        <strain evidence="3">Chi5</strain>
    </source>
</reference>
<dbReference type="RefSeq" id="WP_302884553.1">
    <property type="nucleotide sequence ID" value="NZ_JAUMIT010000005.1"/>
</dbReference>
<dbReference type="NCBIfam" id="TIGR04057">
    <property type="entry name" value="SusC_RagA_signa"/>
    <property type="match status" value="1"/>
</dbReference>
<dbReference type="SUPFAM" id="SSF49464">
    <property type="entry name" value="Carboxypeptidase regulatory domain-like"/>
    <property type="match status" value="1"/>
</dbReference>
<organism evidence="3 4">
    <name type="scientific">Wenyingzhuangia gilva</name>
    <dbReference type="NCBI Taxonomy" id="3057677"/>
    <lineage>
        <taxon>Bacteria</taxon>
        <taxon>Pseudomonadati</taxon>
        <taxon>Bacteroidota</taxon>
        <taxon>Flavobacteriia</taxon>
        <taxon>Flavobacteriales</taxon>
        <taxon>Flavobacteriaceae</taxon>
        <taxon>Wenyingzhuangia</taxon>
    </lineage>
</organism>